<comment type="caution">
    <text evidence="1">The sequence shown here is derived from an EMBL/GenBank/DDBJ whole genome shotgun (WGS) entry which is preliminary data.</text>
</comment>
<dbReference type="AlphaFoldDB" id="X0TFQ7"/>
<gene>
    <name evidence="1" type="ORF">S01H1_26989</name>
</gene>
<dbReference type="EMBL" id="BARS01016396">
    <property type="protein sequence ID" value="GAF86952.1"/>
    <property type="molecule type" value="Genomic_DNA"/>
</dbReference>
<proteinExistence type="predicted"/>
<feature type="non-terminal residue" evidence="1">
    <location>
        <position position="102"/>
    </location>
</feature>
<reference evidence="1" key="1">
    <citation type="journal article" date="2014" name="Front. Microbiol.">
        <title>High frequency of phylogenetically diverse reductive dehalogenase-homologous genes in deep subseafloor sedimentary metagenomes.</title>
        <authorList>
            <person name="Kawai M."/>
            <person name="Futagami T."/>
            <person name="Toyoda A."/>
            <person name="Takaki Y."/>
            <person name="Nishi S."/>
            <person name="Hori S."/>
            <person name="Arai W."/>
            <person name="Tsubouchi T."/>
            <person name="Morono Y."/>
            <person name="Uchiyama I."/>
            <person name="Ito T."/>
            <person name="Fujiyama A."/>
            <person name="Inagaki F."/>
            <person name="Takami H."/>
        </authorList>
    </citation>
    <scope>NUCLEOTIDE SEQUENCE</scope>
    <source>
        <strain evidence="1">Expedition CK06-06</strain>
    </source>
</reference>
<sequence length="102" mass="11856">MSDPQAPLKNLEPHHDLLIAIDSDGCVFDSMEIKQKECFTPNTIKHWKLQPVSKYARETAEFVNLYSMWRGANRFPALVKVFDFLKERPEVLKRNVKIPVAQ</sequence>
<evidence type="ECO:0000313" key="1">
    <source>
        <dbReference type="EMBL" id="GAF86952.1"/>
    </source>
</evidence>
<protein>
    <submittedName>
        <fullName evidence="1">Uncharacterized protein</fullName>
    </submittedName>
</protein>
<name>X0TFQ7_9ZZZZ</name>
<organism evidence="1">
    <name type="scientific">marine sediment metagenome</name>
    <dbReference type="NCBI Taxonomy" id="412755"/>
    <lineage>
        <taxon>unclassified sequences</taxon>
        <taxon>metagenomes</taxon>
        <taxon>ecological metagenomes</taxon>
    </lineage>
</organism>
<accession>X0TFQ7</accession>